<feature type="domain" description="Nuclease associated modular" evidence="1">
    <location>
        <begin position="90"/>
        <end position="106"/>
    </location>
</feature>
<dbReference type="SUPFAM" id="SSF54060">
    <property type="entry name" value="His-Me finger endonucleases"/>
    <property type="match status" value="1"/>
</dbReference>
<dbReference type="InterPro" id="IPR003611">
    <property type="entry name" value="NUMOD3"/>
</dbReference>
<dbReference type="AlphaFoldDB" id="A0A0F9L4U0"/>
<accession>A0A0F9L4U0</accession>
<gene>
    <name evidence="2" type="ORF">LCGC14_1557460</name>
</gene>
<organism evidence="2">
    <name type="scientific">marine sediment metagenome</name>
    <dbReference type="NCBI Taxonomy" id="412755"/>
    <lineage>
        <taxon>unclassified sequences</taxon>
        <taxon>metagenomes</taxon>
        <taxon>ecological metagenomes</taxon>
    </lineage>
</organism>
<dbReference type="InterPro" id="IPR044925">
    <property type="entry name" value="His-Me_finger_sf"/>
</dbReference>
<evidence type="ECO:0000259" key="1">
    <source>
        <dbReference type="SMART" id="SM00496"/>
    </source>
</evidence>
<name>A0A0F9L4U0_9ZZZZ</name>
<dbReference type="SMART" id="SM00496">
    <property type="entry name" value="IENR2"/>
    <property type="match status" value="3"/>
</dbReference>
<feature type="domain" description="Nuclease associated modular" evidence="1">
    <location>
        <begin position="51"/>
        <end position="67"/>
    </location>
</feature>
<protein>
    <recommendedName>
        <fullName evidence="1">Nuclease associated modular domain-containing protein</fullName>
    </recommendedName>
</protein>
<proteinExistence type="predicted"/>
<reference evidence="2" key="1">
    <citation type="journal article" date="2015" name="Nature">
        <title>Complex archaea that bridge the gap between prokaryotes and eukaryotes.</title>
        <authorList>
            <person name="Spang A."/>
            <person name="Saw J.H."/>
            <person name="Jorgensen S.L."/>
            <person name="Zaremba-Niedzwiedzka K."/>
            <person name="Martijn J."/>
            <person name="Lind A.E."/>
            <person name="van Eijk R."/>
            <person name="Schleper C."/>
            <person name="Guy L."/>
            <person name="Ettema T.J."/>
        </authorList>
    </citation>
    <scope>NUCLEOTIDE SEQUENCE</scope>
</reference>
<sequence length="118" mass="14241">MQRSRLVMAEHLGRPLLRSEWVHHKNENTMDDRIKNLEIKSPKQHAIHHWVSRVVSVESRRKMSLNHMGMAGKHHSIESRKRISLNNGMRNKYHTIETRNRMSLVRRDYWLQQRYPGL</sequence>
<comment type="caution">
    <text evidence="2">The sequence shown here is derived from an EMBL/GenBank/DDBJ whole genome shotgun (WGS) entry which is preliminary data.</text>
</comment>
<dbReference type="Gene3D" id="3.90.75.20">
    <property type="match status" value="1"/>
</dbReference>
<feature type="domain" description="Nuclease associated modular" evidence="1">
    <location>
        <begin position="71"/>
        <end position="87"/>
    </location>
</feature>
<dbReference type="EMBL" id="LAZR01011990">
    <property type="protein sequence ID" value="KKM48723.1"/>
    <property type="molecule type" value="Genomic_DNA"/>
</dbReference>
<evidence type="ECO:0000313" key="2">
    <source>
        <dbReference type="EMBL" id="KKM48723.1"/>
    </source>
</evidence>
<dbReference type="Pfam" id="PF07460">
    <property type="entry name" value="NUMOD3"/>
    <property type="match status" value="1"/>
</dbReference>
<dbReference type="GO" id="GO:0003677">
    <property type="term" value="F:DNA binding"/>
    <property type="evidence" value="ECO:0007669"/>
    <property type="project" value="InterPro"/>
</dbReference>